<evidence type="ECO:0000256" key="2">
    <source>
        <dbReference type="ARBA" id="ARBA00007685"/>
    </source>
</evidence>
<evidence type="ECO:0000256" key="4">
    <source>
        <dbReference type="ARBA" id="ARBA00022824"/>
    </source>
</evidence>
<comment type="subcellular location">
    <subcellularLocation>
        <location evidence="1">Endoplasmic reticulum membrane</location>
        <topology evidence="1">Single-pass type III membrane protein</topology>
    </subcellularLocation>
</comment>
<dbReference type="EMBL" id="JAACJJ010000028">
    <property type="protein sequence ID" value="KAF5320909.1"/>
    <property type="molecule type" value="Genomic_DNA"/>
</dbReference>
<comment type="similarity">
    <text evidence="2">Belongs to the OST4 family.</text>
</comment>
<organism evidence="9 10">
    <name type="scientific">Psilocybe cf. subviscida</name>
    <dbReference type="NCBI Taxonomy" id="2480587"/>
    <lineage>
        <taxon>Eukaryota</taxon>
        <taxon>Fungi</taxon>
        <taxon>Dikarya</taxon>
        <taxon>Basidiomycota</taxon>
        <taxon>Agaricomycotina</taxon>
        <taxon>Agaricomycetes</taxon>
        <taxon>Agaricomycetidae</taxon>
        <taxon>Agaricales</taxon>
        <taxon>Agaricineae</taxon>
        <taxon>Strophariaceae</taxon>
        <taxon>Psilocybe</taxon>
    </lineage>
</organism>
<sequence>MKGKKGEKKVDLCSPQRLVGASSTIRSTASSPLPRIESLTRDSQSKPFLIQMTHETLLSLANSLGLLAMITVVGYHFVAVNSKYIPEQKASR</sequence>
<keyword evidence="3 8" id="KW-0812">Transmembrane</keyword>
<evidence type="ECO:0000256" key="1">
    <source>
        <dbReference type="ARBA" id="ARBA00004643"/>
    </source>
</evidence>
<reference evidence="9 10" key="1">
    <citation type="journal article" date="2020" name="ISME J.">
        <title>Uncovering the hidden diversity of litter-decomposition mechanisms in mushroom-forming fungi.</title>
        <authorList>
            <person name="Floudas D."/>
            <person name="Bentzer J."/>
            <person name="Ahren D."/>
            <person name="Johansson T."/>
            <person name="Persson P."/>
            <person name="Tunlid A."/>
        </authorList>
    </citation>
    <scope>NUCLEOTIDE SEQUENCE [LARGE SCALE GENOMIC DNA]</scope>
    <source>
        <strain evidence="9 10">CBS 101986</strain>
    </source>
</reference>
<evidence type="ECO:0000256" key="7">
    <source>
        <dbReference type="ARBA" id="ARBA00023136"/>
    </source>
</evidence>
<keyword evidence="4" id="KW-0256">Endoplasmic reticulum</keyword>
<comment type="caution">
    <text evidence="9">The sequence shown here is derived from an EMBL/GenBank/DDBJ whole genome shotgun (WGS) entry which is preliminary data.</text>
</comment>
<keyword evidence="6 8" id="KW-1133">Transmembrane helix</keyword>
<accession>A0A8H5F262</accession>
<keyword evidence="7 8" id="KW-0472">Membrane</keyword>
<evidence type="ECO:0000313" key="9">
    <source>
        <dbReference type="EMBL" id="KAF5320909.1"/>
    </source>
</evidence>
<dbReference type="Proteomes" id="UP000567179">
    <property type="component" value="Unassembled WGS sequence"/>
</dbReference>
<dbReference type="SUPFAM" id="SSF103464">
    <property type="entry name" value="Oligosaccharyltransferase subunit ost4p"/>
    <property type="match status" value="1"/>
</dbReference>
<keyword evidence="10" id="KW-1185">Reference proteome</keyword>
<dbReference type="Pfam" id="PF10215">
    <property type="entry name" value="Ost4"/>
    <property type="match status" value="1"/>
</dbReference>
<protein>
    <recommendedName>
        <fullName evidence="11">Dolichyl-diphosphooligosaccharide--protein glycosyltransferase subunit 4</fullName>
    </recommendedName>
</protein>
<gene>
    <name evidence="9" type="ORF">D9619_000725</name>
</gene>
<evidence type="ECO:0008006" key="11">
    <source>
        <dbReference type="Google" id="ProtNLM"/>
    </source>
</evidence>
<dbReference type="GO" id="GO:0005789">
    <property type="term" value="C:endoplasmic reticulum membrane"/>
    <property type="evidence" value="ECO:0007669"/>
    <property type="project" value="UniProtKB-SubCell"/>
</dbReference>
<dbReference type="AlphaFoldDB" id="A0A8H5F262"/>
<evidence type="ECO:0000256" key="8">
    <source>
        <dbReference type="SAM" id="Phobius"/>
    </source>
</evidence>
<name>A0A8H5F262_9AGAR</name>
<keyword evidence="5" id="KW-0735">Signal-anchor</keyword>
<evidence type="ECO:0000256" key="6">
    <source>
        <dbReference type="ARBA" id="ARBA00022989"/>
    </source>
</evidence>
<dbReference type="OrthoDB" id="2124077at2759"/>
<feature type="transmembrane region" description="Helical" evidence="8">
    <location>
        <begin position="56"/>
        <end position="78"/>
    </location>
</feature>
<proteinExistence type="inferred from homology"/>
<evidence type="ECO:0000256" key="3">
    <source>
        <dbReference type="ARBA" id="ARBA00022692"/>
    </source>
</evidence>
<evidence type="ECO:0000256" key="5">
    <source>
        <dbReference type="ARBA" id="ARBA00022968"/>
    </source>
</evidence>
<dbReference type="InterPro" id="IPR018943">
    <property type="entry name" value="Oligosaccaryltransferase"/>
</dbReference>
<dbReference type="InterPro" id="IPR036330">
    <property type="entry name" value="Ost4p_sf"/>
</dbReference>
<evidence type="ECO:0000313" key="10">
    <source>
        <dbReference type="Proteomes" id="UP000567179"/>
    </source>
</evidence>